<keyword evidence="3" id="KW-0479">Metal-binding</keyword>
<dbReference type="AlphaFoldDB" id="A0A2T0MJ47"/>
<evidence type="ECO:0000256" key="2">
    <source>
        <dbReference type="ARBA" id="ARBA00023008"/>
    </source>
</evidence>
<keyword evidence="7" id="KW-1185">Reference proteome</keyword>
<dbReference type="InterPro" id="IPR036249">
    <property type="entry name" value="Thioredoxin-like_sf"/>
</dbReference>
<accession>A0A2T0MJ47</accession>
<dbReference type="Gene3D" id="3.40.30.10">
    <property type="entry name" value="Glutaredoxin"/>
    <property type="match status" value="1"/>
</dbReference>
<dbReference type="PROSITE" id="PS51352">
    <property type="entry name" value="THIOREDOXIN_2"/>
    <property type="match status" value="1"/>
</dbReference>
<sequence length="209" mass="24062">MKTLKPILLFLFLVLAGCQNYESKEIGMLPILGETSVHPVTGETIYYQAPEFTLTSQYANLYSSDELEGKIHVVDFFFTSCPSICPKMTRHLQEVQNHFKNDHRIQILSYSIDGMNDTPEVLNAYSNSYEVDGNQWKLLTGEPGEVFELSKGYKVMAYDDDFMGQRNLVHDGTFVLLDDKRRIRGYYNGLELEDTQRMISDMELLLKTM</sequence>
<feature type="binding site" evidence="3">
    <location>
        <position position="85"/>
    </location>
    <ligand>
        <name>Cu cation</name>
        <dbReference type="ChEBI" id="CHEBI:23378"/>
    </ligand>
</feature>
<feature type="domain" description="Thioredoxin" evidence="5">
    <location>
        <begin position="43"/>
        <end position="209"/>
    </location>
</feature>
<keyword evidence="2 3" id="KW-0186">Copper</keyword>
<evidence type="ECO:0000256" key="4">
    <source>
        <dbReference type="PIRSR" id="PIRSR603782-2"/>
    </source>
</evidence>
<dbReference type="SUPFAM" id="SSF52833">
    <property type="entry name" value="Thioredoxin-like"/>
    <property type="match status" value="1"/>
</dbReference>
<evidence type="ECO:0000313" key="6">
    <source>
        <dbReference type="EMBL" id="PRX57607.1"/>
    </source>
</evidence>
<dbReference type="InterPro" id="IPR003782">
    <property type="entry name" value="SCO1/SenC"/>
</dbReference>
<feature type="disulfide bond" description="Redox-active" evidence="4">
    <location>
        <begin position="81"/>
        <end position="85"/>
    </location>
</feature>
<reference evidence="6 7" key="1">
    <citation type="submission" date="2018-03" db="EMBL/GenBank/DDBJ databases">
        <title>Genomic Encyclopedia of Archaeal and Bacterial Type Strains, Phase II (KMG-II): from individual species to whole genera.</title>
        <authorList>
            <person name="Goeker M."/>
        </authorList>
    </citation>
    <scope>NUCLEOTIDE SEQUENCE [LARGE SCALE GENOMIC DNA]</scope>
    <source>
        <strain evidence="6 7">DSM 25027</strain>
    </source>
</reference>
<keyword evidence="4" id="KW-1015">Disulfide bond</keyword>
<evidence type="ECO:0000256" key="1">
    <source>
        <dbReference type="ARBA" id="ARBA00010996"/>
    </source>
</evidence>
<dbReference type="GO" id="GO:0046872">
    <property type="term" value="F:metal ion binding"/>
    <property type="evidence" value="ECO:0007669"/>
    <property type="project" value="UniProtKB-KW"/>
</dbReference>
<dbReference type="PANTHER" id="PTHR12151:SF25">
    <property type="entry name" value="LINALOOL DEHYDRATASE_ISOMERASE DOMAIN-CONTAINING PROTEIN"/>
    <property type="match status" value="1"/>
</dbReference>
<dbReference type="PROSITE" id="PS51257">
    <property type="entry name" value="PROKAR_LIPOPROTEIN"/>
    <property type="match status" value="1"/>
</dbReference>
<name>A0A2T0MJ47_9FLAO</name>
<dbReference type="Proteomes" id="UP000237640">
    <property type="component" value="Unassembled WGS sequence"/>
</dbReference>
<evidence type="ECO:0000259" key="5">
    <source>
        <dbReference type="PROSITE" id="PS51352"/>
    </source>
</evidence>
<comment type="caution">
    <text evidence="6">The sequence shown here is derived from an EMBL/GenBank/DDBJ whole genome shotgun (WGS) entry which is preliminary data.</text>
</comment>
<proteinExistence type="inferred from homology"/>
<dbReference type="CDD" id="cd02968">
    <property type="entry name" value="SCO"/>
    <property type="match status" value="1"/>
</dbReference>
<dbReference type="EMBL" id="PVYX01000001">
    <property type="protein sequence ID" value="PRX57607.1"/>
    <property type="molecule type" value="Genomic_DNA"/>
</dbReference>
<dbReference type="RefSeq" id="WP_106144489.1">
    <property type="nucleotide sequence ID" value="NZ_PVYX01000001.1"/>
</dbReference>
<dbReference type="PANTHER" id="PTHR12151">
    <property type="entry name" value="ELECTRON TRANSPORT PROTIN SCO1/SENC FAMILY MEMBER"/>
    <property type="match status" value="1"/>
</dbReference>
<evidence type="ECO:0000256" key="3">
    <source>
        <dbReference type="PIRSR" id="PIRSR603782-1"/>
    </source>
</evidence>
<feature type="binding site" evidence="3">
    <location>
        <position position="81"/>
    </location>
    <ligand>
        <name>Cu cation</name>
        <dbReference type="ChEBI" id="CHEBI:23378"/>
    </ligand>
</feature>
<dbReference type="OrthoDB" id="9811998at2"/>
<feature type="binding site" evidence="3">
    <location>
        <position position="170"/>
    </location>
    <ligand>
        <name>Cu cation</name>
        <dbReference type="ChEBI" id="CHEBI:23378"/>
    </ligand>
</feature>
<gene>
    <name evidence="6" type="ORF">CLV81_1615</name>
</gene>
<organism evidence="6 7">
    <name type="scientific">Flagellimonas meridianipacifica</name>
    <dbReference type="NCBI Taxonomy" id="1080225"/>
    <lineage>
        <taxon>Bacteria</taxon>
        <taxon>Pseudomonadati</taxon>
        <taxon>Bacteroidota</taxon>
        <taxon>Flavobacteriia</taxon>
        <taxon>Flavobacteriales</taxon>
        <taxon>Flavobacteriaceae</taxon>
        <taxon>Flagellimonas</taxon>
    </lineage>
</organism>
<comment type="similarity">
    <text evidence="1">Belongs to the SCO1/2 family.</text>
</comment>
<dbReference type="InterPro" id="IPR013766">
    <property type="entry name" value="Thioredoxin_domain"/>
</dbReference>
<dbReference type="Pfam" id="PF02630">
    <property type="entry name" value="SCO1-SenC"/>
    <property type="match status" value="1"/>
</dbReference>
<protein>
    <submittedName>
        <fullName evidence="6">Protein SCO1/2</fullName>
    </submittedName>
</protein>
<evidence type="ECO:0000313" key="7">
    <source>
        <dbReference type="Proteomes" id="UP000237640"/>
    </source>
</evidence>